<dbReference type="EC" id="2.4.2.31" evidence="6"/>
<dbReference type="GO" id="GO:0016779">
    <property type="term" value="F:nucleotidyltransferase activity"/>
    <property type="evidence" value="ECO:0007669"/>
    <property type="project" value="UniProtKB-KW"/>
</dbReference>
<evidence type="ECO:0000256" key="1">
    <source>
        <dbReference type="ARBA" id="ARBA00009558"/>
    </source>
</evidence>
<keyword evidence="3 6" id="KW-0808">Transferase</keyword>
<feature type="compositionally biased region" description="Polar residues" evidence="7">
    <location>
        <begin position="182"/>
        <end position="192"/>
    </location>
</feature>
<evidence type="ECO:0000256" key="7">
    <source>
        <dbReference type="SAM" id="MobiDB-lite"/>
    </source>
</evidence>
<keyword evidence="2 6" id="KW-0328">Glycosyltransferase</keyword>
<comment type="caution">
    <text evidence="9">The sequence shown here is derived from an EMBL/GenBank/DDBJ whole genome shotgun (WGS) entry which is preliminary data.</text>
</comment>
<dbReference type="Proteomes" id="UP000663848">
    <property type="component" value="Unassembled WGS sequence"/>
</dbReference>
<evidence type="ECO:0000256" key="2">
    <source>
        <dbReference type="ARBA" id="ARBA00022676"/>
    </source>
</evidence>
<evidence type="ECO:0000256" key="5">
    <source>
        <dbReference type="ARBA" id="ARBA00047597"/>
    </source>
</evidence>
<proteinExistence type="inferred from homology"/>
<evidence type="ECO:0000313" key="9">
    <source>
        <dbReference type="EMBL" id="CAF4523703.1"/>
    </source>
</evidence>
<comment type="similarity">
    <text evidence="1 6">Belongs to the Arg-specific ADP-ribosyltransferase family.</text>
</comment>
<dbReference type="EMBL" id="CAJNYT010002994">
    <property type="protein sequence ID" value="CAF3516176.1"/>
    <property type="molecule type" value="Genomic_DNA"/>
</dbReference>
<organism evidence="9 10">
    <name type="scientific">Rotaria socialis</name>
    <dbReference type="NCBI Taxonomy" id="392032"/>
    <lineage>
        <taxon>Eukaryota</taxon>
        <taxon>Metazoa</taxon>
        <taxon>Spiralia</taxon>
        <taxon>Gnathifera</taxon>
        <taxon>Rotifera</taxon>
        <taxon>Eurotatoria</taxon>
        <taxon>Bdelloidea</taxon>
        <taxon>Philodinida</taxon>
        <taxon>Philodinidae</taxon>
        <taxon>Rotaria</taxon>
    </lineage>
</organism>
<evidence type="ECO:0000313" key="10">
    <source>
        <dbReference type="Proteomes" id="UP000663848"/>
    </source>
</evidence>
<dbReference type="AlphaFoldDB" id="A0A820X4X7"/>
<dbReference type="PROSITE" id="PS51996">
    <property type="entry name" value="TR_MART"/>
    <property type="match status" value="1"/>
</dbReference>
<protein>
    <recommendedName>
        <fullName evidence="6">NAD(P)(+)--arginine ADP-ribosyltransferase</fullName>
        <ecNumber evidence="6">2.4.2.31</ecNumber>
    </recommendedName>
    <alternativeName>
        <fullName evidence="6">Mono(ADP-ribosyl)transferase</fullName>
    </alternativeName>
</protein>
<evidence type="ECO:0000256" key="3">
    <source>
        <dbReference type="ARBA" id="ARBA00022679"/>
    </source>
</evidence>
<feature type="compositionally biased region" description="Basic and acidic residues" evidence="7">
    <location>
        <begin position="193"/>
        <end position="207"/>
    </location>
</feature>
<dbReference type="GO" id="GO:0106274">
    <property type="term" value="F:NAD+-protein-arginine ADP-ribosyltransferase activity"/>
    <property type="evidence" value="ECO:0007669"/>
    <property type="project" value="UniProtKB-EC"/>
</dbReference>
<feature type="region of interest" description="Disordered" evidence="7">
    <location>
        <begin position="182"/>
        <end position="245"/>
    </location>
</feature>
<keyword evidence="4" id="KW-0548">Nucleotidyltransferase</keyword>
<dbReference type="Pfam" id="PF01129">
    <property type="entry name" value="ART"/>
    <property type="match status" value="1"/>
</dbReference>
<evidence type="ECO:0000313" key="8">
    <source>
        <dbReference type="EMBL" id="CAF3516176.1"/>
    </source>
</evidence>
<dbReference type="InterPro" id="IPR000768">
    <property type="entry name" value="ART"/>
</dbReference>
<sequence length="245" mass="27874">MVSKGKEVYGQPKDDLTADESISLMLYPRQWEPREKLLYIILNNTLRAEDEEKLKLWQLYLKLFISSLEKLPTVSKTIYRGVKRNLSTEYPIGKKLSWWSFSSCASSIKVVQSEQFLGKTGARTLFNITFDSGKDIKQHSFFSTEDEVLLIAAQKCQLVSGLDSGNDLFIIQMKEVDSDQSLLEFSSSQPESSRLDRKLSFSPREDSTTTTTGSSEPSKTTSSREPMLLRLSRGFLPPRPHDKRA</sequence>
<evidence type="ECO:0000256" key="4">
    <source>
        <dbReference type="ARBA" id="ARBA00022695"/>
    </source>
</evidence>
<reference evidence="9" key="1">
    <citation type="submission" date="2021-02" db="EMBL/GenBank/DDBJ databases">
        <authorList>
            <person name="Nowell W R."/>
        </authorList>
    </citation>
    <scope>NUCLEOTIDE SEQUENCE</scope>
</reference>
<dbReference type="SUPFAM" id="SSF56399">
    <property type="entry name" value="ADP-ribosylation"/>
    <property type="match status" value="1"/>
</dbReference>
<dbReference type="EMBL" id="CAJOBR010000562">
    <property type="protein sequence ID" value="CAF4523703.1"/>
    <property type="molecule type" value="Genomic_DNA"/>
</dbReference>
<feature type="compositionally biased region" description="Low complexity" evidence="7">
    <location>
        <begin position="208"/>
        <end position="226"/>
    </location>
</feature>
<name>A0A820X4X7_9BILA</name>
<dbReference type="Gene3D" id="3.90.176.10">
    <property type="entry name" value="Toxin ADP-ribosyltransferase, Chain A, domain 1"/>
    <property type="match status" value="1"/>
</dbReference>
<dbReference type="Proteomes" id="UP000663872">
    <property type="component" value="Unassembled WGS sequence"/>
</dbReference>
<keyword evidence="6" id="KW-0521">NADP</keyword>
<gene>
    <name evidence="8" type="ORF">GRG538_LOCUS18480</name>
    <name evidence="9" type="ORF">QYT958_LOCUS6374</name>
</gene>
<keyword evidence="6" id="KW-0520">NAD</keyword>
<comment type="catalytic activity">
    <reaction evidence="5 6">
        <text>L-arginyl-[protein] + NAD(+) = N(omega)-(ADP-D-ribosyl)-L-arginyl-[protein] + nicotinamide + H(+)</text>
        <dbReference type="Rhea" id="RHEA:19149"/>
        <dbReference type="Rhea" id="RHEA-COMP:10532"/>
        <dbReference type="Rhea" id="RHEA-COMP:15087"/>
        <dbReference type="ChEBI" id="CHEBI:15378"/>
        <dbReference type="ChEBI" id="CHEBI:17154"/>
        <dbReference type="ChEBI" id="CHEBI:29965"/>
        <dbReference type="ChEBI" id="CHEBI:57540"/>
        <dbReference type="ChEBI" id="CHEBI:142554"/>
        <dbReference type="EC" id="2.4.2.31"/>
    </reaction>
</comment>
<evidence type="ECO:0000256" key="6">
    <source>
        <dbReference type="RuleBase" id="RU361228"/>
    </source>
</evidence>
<accession>A0A820X4X7</accession>